<feature type="transmembrane region" description="Helical" evidence="1">
    <location>
        <begin position="219"/>
        <end position="238"/>
    </location>
</feature>
<reference evidence="2" key="2">
    <citation type="submission" date="2025-08" db="UniProtKB">
        <authorList>
            <consortium name="Ensembl"/>
        </authorList>
    </citation>
    <scope>IDENTIFICATION</scope>
</reference>
<feature type="transmembrane region" description="Helical" evidence="1">
    <location>
        <begin position="55"/>
        <end position="76"/>
    </location>
</feature>
<evidence type="ECO:0000313" key="3">
    <source>
        <dbReference type="Proteomes" id="UP000314982"/>
    </source>
</evidence>
<dbReference type="Ensembl" id="ENSHHUT00000093906.1">
    <property type="protein sequence ID" value="ENSHHUP00000091095.1"/>
    <property type="gene ID" value="ENSHHUG00000052566.1"/>
</dbReference>
<dbReference type="STRING" id="62062.ENSHHUP00000091095"/>
<reference evidence="2" key="3">
    <citation type="submission" date="2025-09" db="UniProtKB">
        <authorList>
            <consortium name="Ensembl"/>
        </authorList>
    </citation>
    <scope>IDENTIFICATION</scope>
</reference>
<dbReference type="InterPro" id="IPR052921">
    <property type="entry name" value="GPCR1_Superfamily_Member"/>
</dbReference>
<accession>A0A4W5RXJ3</accession>
<evidence type="ECO:0000256" key="1">
    <source>
        <dbReference type="SAM" id="Phobius"/>
    </source>
</evidence>
<sequence>KYILCMFAMFKIEQYFKHAYDLNPIFYIKSLSRLNNLRTKGSNHFNIRLLDTVKVCVHGVIFLTTFFLIYLIVVTVCHTAELRRNVCFVLLCQHCACVTSFNAVGTVLHGLSALHVPISRLTCWVLFDFQVAPGRDMGITLTLMALNTCLSILRPLHYPMLVRRIRSSVMTLAWFVALLNPVLFTVLACAHPALVAFLVLLIYMEGCRVGHFSRSNSTILIHMLQIILYLLPLVPIITRWKHNMAATVTNFVVFLVGQALNLLEHSKNLQTK</sequence>
<dbReference type="Proteomes" id="UP000314982">
    <property type="component" value="Unassembled WGS sequence"/>
</dbReference>
<dbReference type="PANTHER" id="PTHR26451:SF980">
    <property type="entry name" value="GENE 7582-RELATED"/>
    <property type="match status" value="1"/>
</dbReference>
<keyword evidence="3" id="KW-1185">Reference proteome</keyword>
<feature type="transmembrane region" description="Helical" evidence="1">
    <location>
        <begin position="190"/>
        <end position="207"/>
    </location>
</feature>
<dbReference type="AlphaFoldDB" id="A0A4W5RXJ3"/>
<dbReference type="SUPFAM" id="SSF81321">
    <property type="entry name" value="Family A G protein-coupled receptor-like"/>
    <property type="match status" value="1"/>
</dbReference>
<dbReference type="GO" id="GO:0016020">
    <property type="term" value="C:membrane"/>
    <property type="evidence" value="ECO:0007669"/>
    <property type="project" value="TreeGrafter"/>
</dbReference>
<evidence type="ECO:0008006" key="4">
    <source>
        <dbReference type="Google" id="ProtNLM"/>
    </source>
</evidence>
<proteinExistence type="predicted"/>
<keyword evidence="1" id="KW-0812">Transmembrane</keyword>
<name>A0A4W5RXJ3_9TELE</name>
<evidence type="ECO:0000313" key="2">
    <source>
        <dbReference type="Ensembl" id="ENSHHUP00000091095.1"/>
    </source>
</evidence>
<keyword evidence="1" id="KW-0472">Membrane</keyword>
<dbReference type="GO" id="GO:0005549">
    <property type="term" value="F:odorant binding"/>
    <property type="evidence" value="ECO:0007669"/>
    <property type="project" value="TreeGrafter"/>
</dbReference>
<dbReference type="GO" id="GO:0004984">
    <property type="term" value="F:olfactory receptor activity"/>
    <property type="evidence" value="ECO:0007669"/>
    <property type="project" value="TreeGrafter"/>
</dbReference>
<dbReference type="PANTHER" id="PTHR26451">
    <property type="entry name" value="G_PROTEIN_RECEP_F1_2 DOMAIN-CONTAINING PROTEIN"/>
    <property type="match status" value="1"/>
</dbReference>
<reference evidence="3" key="1">
    <citation type="submission" date="2018-06" db="EMBL/GenBank/DDBJ databases">
        <title>Genome assembly of Danube salmon.</title>
        <authorList>
            <person name="Macqueen D.J."/>
            <person name="Gundappa M.K."/>
        </authorList>
    </citation>
    <scope>NUCLEOTIDE SEQUENCE [LARGE SCALE GENOMIC DNA]</scope>
</reference>
<protein>
    <recommendedName>
        <fullName evidence="4">G-protein coupled receptors family 1 profile domain-containing protein</fullName>
    </recommendedName>
</protein>
<keyword evidence="1" id="KW-1133">Transmembrane helix</keyword>
<dbReference type="GeneTree" id="ENSGT00990000204283"/>
<organism evidence="2 3">
    <name type="scientific">Hucho hucho</name>
    <name type="common">huchen</name>
    <dbReference type="NCBI Taxonomy" id="62062"/>
    <lineage>
        <taxon>Eukaryota</taxon>
        <taxon>Metazoa</taxon>
        <taxon>Chordata</taxon>
        <taxon>Craniata</taxon>
        <taxon>Vertebrata</taxon>
        <taxon>Euteleostomi</taxon>
        <taxon>Actinopterygii</taxon>
        <taxon>Neopterygii</taxon>
        <taxon>Teleostei</taxon>
        <taxon>Protacanthopterygii</taxon>
        <taxon>Salmoniformes</taxon>
        <taxon>Salmonidae</taxon>
        <taxon>Salmoninae</taxon>
        <taxon>Hucho</taxon>
    </lineage>
</organism>